<keyword evidence="4 10" id="KW-0732">Signal</keyword>
<evidence type="ECO:0000256" key="2">
    <source>
        <dbReference type="ARBA" id="ARBA00009883"/>
    </source>
</evidence>
<dbReference type="PANTHER" id="PTHR11318">
    <property type="entry name" value="GUANYLIN FAMILY MEMBER"/>
    <property type="match status" value="1"/>
</dbReference>
<evidence type="ECO:0000313" key="12">
    <source>
        <dbReference type="Ensembl" id="ENSCMIP00000005699.1"/>
    </source>
</evidence>
<evidence type="ECO:0000313" key="13">
    <source>
        <dbReference type="Proteomes" id="UP000314986"/>
    </source>
</evidence>
<accession>K4FYR2</accession>
<dbReference type="PANTHER" id="PTHR11318:SF3">
    <property type="entry name" value="GUANYLIN"/>
    <property type="match status" value="1"/>
</dbReference>
<dbReference type="GO" id="GO:0005576">
    <property type="term" value="C:extracellular region"/>
    <property type="evidence" value="ECO:0007669"/>
    <property type="project" value="UniProtKB-SubCell"/>
</dbReference>
<reference evidence="11" key="3">
    <citation type="journal article" date="2012" name="PLoS ONE">
        <title>Sequencing and Analysis of Full-Length cDNAs, 5'-ESTs and 3'-ESTs from a Cartilaginous Fish, the Elephant Shark (Callorhinchus milii).</title>
        <authorList>
            <person name="Tan Y.Y."/>
            <person name="Kodzius R."/>
            <person name="Tay B.H."/>
            <person name="Tay A."/>
            <person name="Brenner S."/>
            <person name="Venkatesh B."/>
        </authorList>
    </citation>
    <scope>NUCLEOTIDE SEQUENCE</scope>
    <source>
        <tissue evidence="11">Testis</tissue>
    </source>
</reference>
<feature type="disulfide bond" evidence="9">
    <location>
        <begin position="99"/>
        <end position="107"/>
    </location>
</feature>
<dbReference type="PIRSF" id="PIRSF001849">
    <property type="entry name" value="Guanylin"/>
    <property type="match status" value="1"/>
</dbReference>
<comment type="subcellular location">
    <subcellularLocation>
        <location evidence="1">Secreted</location>
    </subcellularLocation>
</comment>
<keyword evidence="3" id="KW-0964">Secreted</keyword>
<evidence type="ECO:0000256" key="8">
    <source>
        <dbReference type="ARBA" id="ARBA00042142"/>
    </source>
</evidence>
<comment type="function">
    <text evidence="6">Endogenous activator of intestinal guanylate cyclase. It stimulates this enzyme through the same receptor binding region as the heat-stable enterotoxins.</text>
</comment>
<reference evidence="13" key="1">
    <citation type="journal article" date="2006" name="Science">
        <title>Ancient noncoding elements conserved in the human genome.</title>
        <authorList>
            <person name="Venkatesh B."/>
            <person name="Kirkness E.F."/>
            <person name="Loh Y.H."/>
            <person name="Halpern A.L."/>
            <person name="Lee A.P."/>
            <person name="Johnson J."/>
            <person name="Dandona N."/>
            <person name="Viswanathan L.D."/>
            <person name="Tay A."/>
            <person name="Venter J.C."/>
            <person name="Strausberg R.L."/>
            <person name="Brenner S."/>
        </authorList>
    </citation>
    <scope>NUCLEOTIDE SEQUENCE [LARGE SCALE GENOMIC DNA]</scope>
</reference>
<keyword evidence="13" id="KW-1185">Reference proteome</keyword>
<organism evidence="11">
    <name type="scientific">Callorhinchus milii</name>
    <name type="common">Ghost shark</name>
    <dbReference type="NCBI Taxonomy" id="7868"/>
    <lineage>
        <taxon>Eukaryota</taxon>
        <taxon>Metazoa</taxon>
        <taxon>Chordata</taxon>
        <taxon>Craniata</taxon>
        <taxon>Vertebrata</taxon>
        <taxon>Chondrichthyes</taxon>
        <taxon>Holocephali</taxon>
        <taxon>Chimaeriformes</taxon>
        <taxon>Callorhinchidae</taxon>
        <taxon>Callorhinchus</taxon>
    </lineage>
</organism>
<keyword evidence="5 9" id="KW-1015">Disulfide bond</keyword>
<evidence type="ECO:0000256" key="10">
    <source>
        <dbReference type="SAM" id="SignalP"/>
    </source>
</evidence>
<dbReference type="RefSeq" id="NP_001279281.1">
    <property type="nucleotide sequence ID" value="NM_001292352.1"/>
</dbReference>
<dbReference type="InterPro" id="IPR000879">
    <property type="entry name" value="Guanylin"/>
</dbReference>
<name>K4FYR2_CALMI</name>
<dbReference type="OMA" id="ACEICES"/>
<sequence length="108" mass="11681">MKFLLASVLLISCLSSISESAVVRIGANEFSLEEVTQLKDLMDEETIKMPCYSFVGTSTLCNNPALPEKFKPLCSKGDAPQIFCTLGQIAAYPYACEICSYSACAGCF</sequence>
<evidence type="ECO:0000256" key="7">
    <source>
        <dbReference type="ARBA" id="ARBA00041143"/>
    </source>
</evidence>
<dbReference type="OrthoDB" id="9926421at2759"/>
<feature type="chain" id="PRO_5044735228" description="Guanylin" evidence="10">
    <location>
        <begin position="21"/>
        <end position="108"/>
    </location>
</feature>
<evidence type="ECO:0000256" key="1">
    <source>
        <dbReference type="ARBA" id="ARBA00004613"/>
    </source>
</evidence>
<protein>
    <recommendedName>
        <fullName evidence="7">Guanylin</fullName>
    </recommendedName>
    <alternativeName>
        <fullName evidence="8">Guanylate cyclase activator 2A</fullName>
    </alternativeName>
</protein>
<reference evidence="12" key="5">
    <citation type="submission" date="2025-05" db="UniProtKB">
        <authorList>
            <consortium name="Ensembl"/>
        </authorList>
    </citation>
    <scope>IDENTIFICATION</scope>
</reference>
<evidence type="ECO:0000256" key="6">
    <source>
        <dbReference type="ARBA" id="ARBA00037392"/>
    </source>
</evidence>
<dbReference type="PRINTS" id="PR00774">
    <property type="entry name" value="GUANYLIN"/>
</dbReference>
<reference evidence="13" key="2">
    <citation type="journal article" date="2007" name="PLoS Biol.">
        <title>Survey sequencing and comparative analysis of the elephant shark (Callorhinchus milii) genome.</title>
        <authorList>
            <person name="Venkatesh B."/>
            <person name="Kirkness E.F."/>
            <person name="Loh Y.H."/>
            <person name="Halpern A.L."/>
            <person name="Lee A.P."/>
            <person name="Johnson J."/>
            <person name="Dandona N."/>
            <person name="Viswanathan L.D."/>
            <person name="Tay A."/>
            <person name="Venter J.C."/>
            <person name="Strausberg R.L."/>
            <person name="Brenner S."/>
        </authorList>
    </citation>
    <scope>NUCLEOTIDE SEQUENCE [LARGE SCALE GENOMIC DNA]</scope>
</reference>
<evidence type="ECO:0000256" key="3">
    <source>
        <dbReference type="ARBA" id="ARBA00022525"/>
    </source>
</evidence>
<dbReference type="Proteomes" id="UP000314986">
    <property type="component" value="Unassembled WGS sequence"/>
</dbReference>
<dbReference type="Gene3D" id="3.90.1450.10">
    <property type="entry name" value="Guanylin"/>
    <property type="match status" value="1"/>
</dbReference>
<comment type="similarity">
    <text evidence="2">Belongs to the guanylin family.</text>
</comment>
<feature type="signal peptide" evidence="10">
    <location>
        <begin position="1"/>
        <end position="20"/>
    </location>
</feature>
<dbReference type="GeneID" id="103181380"/>
<feature type="disulfide bond" evidence="9">
    <location>
        <begin position="96"/>
        <end position="104"/>
    </location>
</feature>
<dbReference type="InterPro" id="IPR036382">
    <property type="entry name" value="Guanylin_sf"/>
</dbReference>
<reference evidence="13" key="4">
    <citation type="journal article" date="2014" name="Nature">
        <title>Elephant shark genome provides unique insights into gnathostome evolution.</title>
        <authorList>
            <consortium name="International Elephant Shark Genome Sequencing Consortium"/>
            <person name="Venkatesh B."/>
            <person name="Lee A.P."/>
            <person name="Ravi V."/>
            <person name="Maurya A.K."/>
            <person name="Lian M.M."/>
            <person name="Swann J.B."/>
            <person name="Ohta Y."/>
            <person name="Flajnik M.F."/>
            <person name="Sutoh Y."/>
            <person name="Kasahara M."/>
            <person name="Hoon S."/>
            <person name="Gangu V."/>
            <person name="Roy S.W."/>
            <person name="Irimia M."/>
            <person name="Korzh V."/>
            <person name="Kondrychyn I."/>
            <person name="Lim Z.W."/>
            <person name="Tay B.H."/>
            <person name="Tohari S."/>
            <person name="Kong K.W."/>
            <person name="Ho S."/>
            <person name="Lorente-Galdos B."/>
            <person name="Quilez J."/>
            <person name="Marques-Bonet T."/>
            <person name="Raney B.J."/>
            <person name="Ingham P.W."/>
            <person name="Tay A."/>
            <person name="Hillier L.W."/>
            <person name="Minx P."/>
            <person name="Boehm T."/>
            <person name="Wilson R.K."/>
            <person name="Brenner S."/>
            <person name="Warren W.C."/>
        </authorList>
    </citation>
    <scope>NUCLEOTIDE SEQUENCE [LARGE SCALE GENOMIC DNA]</scope>
</reference>
<dbReference type="Ensembl" id="ENSCMIT00000005893.1">
    <property type="protein sequence ID" value="ENSCMIP00000005699.1"/>
    <property type="gene ID" value="ENSCMIG00000003303.1"/>
</dbReference>
<dbReference type="KEGG" id="cmk:103181380"/>
<dbReference type="EMBL" id="JX053369">
    <property type="protein sequence ID" value="AFK11597.1"/>
    <property type="molecule type" value="mRNA"/>
</dbReference>
<dbReference type="AlphaFoldDB" id="K4FYR2"/>
<dbReference type="STRING" id="7868.ENSCMIP00000005699"/>
<evidence type="ECO:0000256" key="5">
    <source>
        <dbReference type="ARBA" id="ARBA00023157"/>
    </source>
</evidence>
<evidence type="ECO:0000256" key="9">
    <source>
        <dbReference type="PIRSR" id="PIRSR001849-50"/>
    </source>
</evidence>
<dbReference type="GeneTree" id="ENSGT00940000154436"/>
<feature type="disulfide bond" evidence="9">
    <location>
        <begin position="61"/>
        <end position="74"/>
    </location>
</feature>
<evidence type="ECO:0000313" key="11">
    <source>
        <dbReference type="EMBL" id="AFK11597.1"/>
    </source>
</evidence>
<dbReference type="SUPFAM" id="SSF89890">
    <property type="entry name" value="Proguanylin"/>
    <property type="match status" value="1"/>
</dbReference>
<evidence type="ECO:0000256" key="4">
    <source>
        <dbReference type="ARBA" id="ARBA00022729"/>
    </source>
</evidence>
<gene>
    <name evidence="12" type="primary">LOC103181380</name>
</gene>
<dbReference type="Pfam" id="PF02058">
    <property type="entry name" value="Guanylin"/>
    <property type="match status" value="1"/>
</dbReference>
<proteinExistence type="evidence at transcript level"/>
<dbReference type="GO" id="GO:0030250">
    <property type="term" value="F:guanylate cyclase activator activity"/>
    <property type="evidence" value="ECO:0007669"/>
    <property type="project" value="InterPro"/>
</dbReference>